<reference evidence="1 2" key="1">
    <citation type="submission" date="2006-02" db="EMBL/GenBank/DDBJ databases">
        <authorList>
            <person name="Pinhassi J."/>
            <person name="Pedros-Alio C."/>
            <person name="Ferriera S."/>
            <person name="Johnson J."/>
            <person name="Kravitz S."/>
            <person name="Halpern A."/>
            <person name="Remington K."/>
            <person name="Beeson K."/>
            <person name="Tran B."/>
            <person name="Rogers Y.-H."/>
            <person name="Friedman R."/>
            <person name="Venter J.C."/>
        </authorList>
    </citation>
    <scope>NUCLEOTIDE SEQUENCE [LARGE SCALE GENOMIC DNA]</scope>
    <source>
        <strain evidence="1 2">MED92</strain>
    </source>
</reference>
<dbReference type="SUPFAM" id="SSF56281">
    <property type="entry name" value="Metallo-hydrolase/oxidoreductase"/>
    <property type="match status" value="1"/>
</dbReference>
<comment type="caution">
    <text evidence="1">The sequence shown here is derived from an EMBL/GenBank/DDBJ whole genome shotgun (WGS) entry which is preliminary data.</text>
</comment>
<organism evidence="1 2">
    <name type="scientific">Neptuniibacter caesariensis</name>
    <dbReference type="NCBI Taxonomy" id="207954"/>
    <lineage>
        <taxon>Bacteria</taxon>
        <taxon>Pseudomonadati</taxon>
        <taxon>Pseudomonadota</taxon>
        <taxon>Gammaproteobacteria</taxon>
        <taxon>Oceanospirillales</taxon>
        <taxon>Oceanospirillaceae</taxon>
        <taxon>Neptuniibacter</taxon>
    </lineage>
</organism>
<proteinExistence type="predicted"/>
<evidence type="ECO:0000313" key="2">
    <source>
        <dbReference type="Proteomes" id="UP000002171"/>
    </source>
</evidence>
<protein>
    <recommendedName>
        <fullName evidence="3">Metallo-beta-lactamase domain-containing protein</fullName>
    </recommendedName>
</protein>
<name>A0A7U8C5D4_NEPCE</name>
<sequence length="251" mass="28065">MNFPEALAHGDIKEVFKDVFMVTGTMRNEFFGSIWQFSRNMVIVREEGRLTLINSVRLNDAGLAKLDELGTVANIVRIGDMHGLDDRFYLDRYASRNGSTDSVNFWALPDMGVDENSTSAPPVNKLLSIDGEMPLSNCSLFVFETTKRPEAILRLDRDGGIMIACDALQNWVEPDEFFDAATIEKMREIGFFTPAGVGPAWIQGNEPQPGDFERLSKMSFKHVLCGHGEPLLETAQADFKNTFQRLFGIAS</sequence>
<dbReference type="InterPro" id="IPR036866">
    <property type="entry name" value="RibonucZ/Hydroxyglut_hydro"/>
</dbReference>
<keyword evidence="2" id="KW-1185">Reference proteome</keyword>
<dbReference type="AlphaFoldDB" id="A0A7U8C5D4"/>
<evidence type="ECO:0000313" key="1">
    <source>
        <dbReference type="EMBL" id="EAR61793.1"/>
    </source>
</evidence>
<evidence type="ECO:0008006" key="3">
    <source>
        <dbReference type="Google" id="ProtNLM"/>
    </source>
</evidence>
<accession>A0A7U8C5D4</accession>
<dbReference type="EMBL" id="AAOW01000006">
    <property type="protein sequence ID" value="EAR61793.1"/>
    <property type="molecule type" value="Genomic_DNA"/>
</dbReference>
<dbReference type="RefSeq" id="WP_007022879.1">
    <property type="nucleotide sequence ID" value="NZ_CH724127.1"/>
</dbReference>
<gene>
    <name evidence="1" type="ORF">MED92_04322</name>
</gene>
<dbReference type="OrthoDB" id="819793at2"/>
<dbReference type="Proteomes" id="UP000002171">
    <property type="component" value="Unassembled WGS sequence"/>
</dbReference>